<comment type="catalytic activity">
    <reaction evidence="2">
        <text>2 GTP = 3',3'-c-di-GMP + 2 diphosphate</text>
        <dbReference type="Rhea" id="RHEA:24898"/>
        <dbReference type="ChEBI" id="CHEBI:33019"/>
        <dbReference type="ChEBI" id="CHEBI:37565"/>
        <dbReference type="ChEBI" id="CHEBI:58805"/>
        <dbReference type="EC" id="2.7.7.65"/>
    </reaction>
</comment>
<dbReference type="SMART" id="SM00267">
    <property type="entry name" value="GGDEF"/>
    <property type="match status" value="1"/>
</dbReference>
<feature type="domain" description="GGDEF" evidence="4">
    <location>
        <begin position="653"/>
        <end position="782"/>
    </location>
</feature>
<dbReference type="PANTHER" id="PTHR45138">
    <property type="entry name" value="REGULATORY COMPONENTS OF SENSORY TRANSDUCTION SYSTEM"/>
    <property type="match status" value="1"/>
</dbReference>
<dbReference type="Proteomes" id="UP001166251">
    <property type="component" value="Unassembled WGS sequence"/>
</dbReference>
<feature type="transmembrane region" description="Helical" evidence="3">
    <location>
        <begin position="587"/>
        <end position="607"/>
    </location>
</feature>
<dbReference type="EMBL" id="JAHZSS010000012">
    <property type="protein sequence ID" value="MBW8191603.1"/>
    <property type="molecule type" value="Genomic_DNA"/>
</dbReference>
<comment type="caution">
    <text evidence="5">The sequence shown here is derived from an EMBL/GenBank/DDBJ whole genome shotgun (WGS) entry which is preliminary data.</text>
</comment>
<dbReference type="SMART" id="SM00028">
    <property type="entry name" value="TPR"/>
    <property type="match status" value="8"/>
</dbReference>
<dbReference type="SUPFAM" id="SSF55073">
    <property type="entry name" value="Nucleotide cyclase"/>
    <property type="match status" value="1"/>
</dbReference>
<reference evidence="5" key="1">
    <citation type="submission" date="2021-07" db="EMBL/GenBank/DDBJ databases">
        <title>Neiella marina sp. nov., isolated from the intestinal content of sea cucumber Apostichopus japonicus.</title>
        <authorList>
            <person name="Bai X."/>
        </authorList>
    </citation>
    <scope>NUCLEOTIDE SEQUENCE</scope>
    <source>
        <strain evidence="5">126</strain>
    </source>
</reference>
<keyword evidence="5" id="KW-0808">Transferase</keyword>
<dbReference type="Gene3D" id="1.25.40.10">
    <property type="entry name" value="Tetratricopeptide repeat domain"/>
    <property type="match status" value="2"/>
</dbReference>
<dbReference type="GO" id="GO:0052621">
    <property type="term" value="F:diguanylate cyclase activity"/>
    <property type="evidence" value="ECO:0007669"/>
    <property type="project" value="UniProtKB-EC"/>
</dbReference>
<dbReference type="Pfam" id="PF13424">
    <property type="entry name" value="TPR_12"/>
    <property type="match status" value="2"/>
</dbReference>
<evidence type="ECO:0000313" key="5">
    <source>
        <dbReference type="EMBL" id="MBW8191603.1"/>
    </source>
</evidence>
<dbReference type="InterPro" id="IPR050469">
    <property type="entry name" value="Diguanylate_Cyclase"/>
</dbReference>
<keyword evidence="5" id="KW-0548">Nucleotidyltransferase</keyword>
<dbReference type="SUPFAM" id="SSF48452">
    <property type="entry name" value="TPR-like"/>
    <property type="match status" value="3"/>
</dbReference>
<dbReference type="Gene3D" id="3.30.70.270">
    <property type="match status" value="1"/>
</dbReference>
<evidence type="ECO:0000256" key="2">
    <source>
        <dbReference type="ARBA" id="ARBA00034247"/>
    </source>
</evidence>
<keyword evidence="3" id="KW-0472">Membrane</keyword>
<name>A0ABS7EI81_9GAMM</name>
<dbReference type="InterPro" id="IPR011990">
    <property type="entry name" value="TPR-like_helical_dom_sf"/>
</dbReference>
<dbReference type="InterPro" id="IPR029787">
    <property type="entry name" value="Nucleotide_cyclase"/>
</dbReference>
<accession>A0ABS7EI81</accession>
<organism evidence="5 6">
    <name type="scientific">Neiella holothuriorum</name>
    <dbReference type="NCBI Taxonomy" id="2870530"/>
    <lineage>
        <taxon>Bacteria</taxon>
        <taxon>Pseudomonadati</taxon>
        <taxon>Pseudomonadota</taxon>
        <taxon>Gammaproteobacteria</taxon>
        <taxon>Alteromonadales</taxon>
        <taxon>Echinimonadaceae</taxon>
        <taxon>Neiella</taxon>
    </lineage>
</organism>
<evidence type="ECO:0000313" key="6">
    <source>
        <dbReference type="Proteomes" id="UP001166251"/>
    </source>
</evidence>
<evidence type="ECO:0000256" key="1">
    <source>
        <dbReference type="ARBA" id="ARBA00012528"/>
    </source>
</evidence>
<dbReference type="Pfam" id="PF00990">
    <property type="entry name" value="GGDEF"/>
    <property type="match status" value="1"/>
</dbReference>
<dbReference type="InterPro" id="IPR019734">
    <property type="entry name" value="TPR_rpt"/>
</dbReference>
<keyword evidence="6" id="KW-1185">Reference proteome</keyword>
<dbReference type="PROSITE" id="PS50887">
    <property type="entry name" value="GGDEF"/>
    <property type="match status" value="1"/>
</dbReference>
<dbReference type="RefSeq" id="WP_220104284.1">
    <property type="nucleotide sequence ID" value="NZ_JAHZSS010000012.1"/>
</dbReference>
<dbReference type="InterPro" id="IPR043128">
    <property type="entry name" value="Rev_trsase/Diguanyl_cyclase"/>
</dbReference>
<proteinExistence type="predicted"/>
<sequence>MQYGIQVHYTARLLMWFALIVAVAFHTAAFSQQAPLPSQLNTDISTWSGKKLLTTSRSLRSSDLQQSYRYAEAALNKAKREKNLALSAQAHTQLGKLSKQLKDYAAAKYHFLQASNIDKDLGRERTHLTSLIEYVKILFITGDVAEGIRVSDEAIGVATHYGDKSLMSRSLSTKANGYYKNGDYLSSIEEYQKSLQFLAGDDPKEQRALAAIHHEIAQSYKRLNNPQRALASYQQSYEFSTEIGDQTKSARALKNIAIVEYQQHNYLSAIHHALQSISLYEQIDEPLDRAELASLLGMAYRNIGLYEKSLSHTQAAHDTYLKLNDTDKIADTSNQIGLLYTRLEKHEESRSFYQLSIDLNDKGIKPTTLAAAYRELAGIDYLSGKYEQAMEMAEKSIAIYLSNNDLLRASHSIKIVGHIYRAQGNQAAALDRYETSLDFARQSNSNEHLIKSLNALGEFLIDKDENRAALLLEESIRLAQQEKLEQHALYAYKALRTMHGFRGNTALSLDYAIKEISAMEKLSKQQDAFEINQVKAKFDSFKLESELKNLRKRVQIDELNIAKQNGELELIKQANMIAELELTKNRYANVALATLLLSCFIVAIFLIRTFSSYRRRNKELSDLAIRDPLTNCFNRRALLERLDNDFQSPVSPFSYAVIVADIDRFKSVNDTHGHNVGDSVIKGVAEIFQKSVRQNDFTARLGGEEFCILLPGASIDKANDIAESMRKEIATNSFSNVDVTCSFGIAAADSTNVSTNALMIRADKALYESKKQGRDRVSVCRDDT</sequence>
<evidence type="ECO:0000259" key="4">
    <source>
        <dbReference type="PROSITE" id="PS50887"/>
    </source>
</evidence>
<dbReference type="Pfam" id="PF13181">
    <property type="entry name" value="TPR_8"/>
    <property type="match status" value="1"/>
</dbReference>
<keyword evidence="3" id="KW-0812">Transmembrane</keyword>
<gene>
    <name evidence="5" type="ORF">K0504_11190</name>
</gene>
<keyword evidence="3" id="KW-1133">Transmembrane helix</keyword>
<protein>
    <recommendedName>
        <fullName evidence="1">diguanylate cyclase</fullName>
        <ecNumber evidence="1">2.7.7.65</ecNumber>
    </recommendedName>
</protein>
<dbReference type="PANTHER" id="PTHR45138:SF9">
    <property type="entry name" value="DIGUANYLATE CYCLASE DGCM-RELATED"/>
    <property type="match status" value="1"/>
</dbReference>
<dbReference type="NCBIfam" id="TIGR00254">
    <property type="entry name" value="GGDEF"/>
    <property type="match status" value="1"/>
</dbReference>
<dbReference type="EC" id="2.7.7.65" evidence="1"/>
<evidence type="ECO:0000256" key="3">
    <source>
        <dbReference type="SAM" id="Phobius"/>
    </source>
</evidence>
<dbReference type="InterPro" id="IPR000160">
    <property type="entry name" value="GGDEF_dom"/>
</dbReference>
<dbReference type="CDD" id="cd01949">
    <property type="entry name" value="GGDEF"/>
    <property type="match status" value="1"/>
</dbReference>